<protein>
    <submittedName>
        <fullName evidence="2">Uncharacterized protein</fullName>
    </submittedName>
</protein>
<dbReference type="RefSeq" id="WP_089732997.1">
    <property type="nucleotide sequence ID" value="NZ_FNIA01000008.1"/>
</dbReference>
<accession>A0A1G9WK34</accession>
<feature type="transmembrane region" description="Helical" evidence="1">
    <location>
        <begin position="6"/>
        <end position="32"/>
    </location>
</feature>
<evidence type="ECO:0000313" key="2">
    <source>
        <dbReference type="EMBL" id="SDM84613.1"/>
    </source>
</evidence>
<organism evidence="2 3">
    <name type="scientific">Haloarchaeobius iranensis</name>
    <dbReference type="NCBI Taxonomy" id="996166"/>
    <lineage>
        <taxon>Archaea</taxon>
        <taxon>Methanobacteriati</taxon>
        <taxon>Methanobacteriota</taxon>
        <taxon>Stenosarchaea group</taxon>
        <taxon>Halobacteria</taxon>
        <taxon>Halobacteriales</taxon>
        <taxon>Halorubellaceae</taxon>
        <taxon>Haloarchaeobius</taxon>
    </lineage>
</organism>
<dbReference type="Proteomes" id="UP000199370">
    <property type="component" value="Unassembled WGS sequence"/>
</dbReference>
<name>A0A1G9WK34_9EURY</name>
<dbReference type="EMBL" id="FNIA01000008">
    <property type="protein sequence ID" value="SDM84613.1"/>
    <property type="molecule type" value="Genomic_DNA"/>
</dbReference>
<dbReference type="AlphaFoldDB" id="A0A1G9WK34"/>
<feature type="transmembrane region" description="Helical" evidence="1">
    <location>
        <begin position="95"/>
        <end position="117"/>
    </location>
</feature>
<keyword evidence="3" id="KW-1185">Reference proteome</keyword>
<sequence length="128" mass="12764">MVLLLGVAIGVVPLGTDLVAPVLGTVGGLAVAPAVARRYRCGVRDGDERSPTLAAAALAVTGAGLSACTGFQLVLVVSGLADLSLPPLGFRLPSVALPVLAMVGLPVAATFPLGTGLRHHDPLTHSRS</sequence>
<gene>
    <name evidence="2" type="ORF">SAMN05192554_108104</name>
</gene>
<proteinExistence type="predicted"/>
<evidence type="ECO:0000256" key="1">
    <source>
        <dbReference type="SAM" id="Phobius"/>
    </source>
</evidence>
<reference evidence="2 3" key="1">
    <citation type="submission" date="2016-10" db="EMBL/GenBank/DDBJ databases">
        <authorList>
            <person name="de Groot N.N."/>
        </authorList>
    </citation>
    <scope>NUCLEOTIDE SEQUENCE [LARGE SCALE GENOMIC DNA]</scope>
    <source>
        <strain evidence="3">EB21,IBRC-M 10013,KCTC 4048</strain>
    </source>
</reference>
<keyword evidence="1" id="KW-1133">Transmembrane helix</keyword>
<evidence type="ECO:0000313" key="3">
    <source>
        <dbReference type="Proteomes" id="UP000199370"/>
    </source>
</evidence>
<keyword evidence="1" id="KW-0812">Transmembrane</keyword>
<keyword evidence="1" id="KW-0472">Membrane</keyword>
<feature type="transmembrane region" description="Helical" evidence="1">
    <location>
        <begin position="53"/>
        <end position="75"/>
    </location>
</feature>